<dbReference type="AlphaFoldDB" id="A0A4Y2WV29"/>
<dbReference type="EMBL" id="BGPR01059679">
    <property type="protein sequence ID" value="GBO35677.1"/>
    <property type="molecule type" value="Genomic_DNA"/>
</dbReference>
<protein>
    <submittedName>
        <fullName evidence="2">Uncharacterized protein</fullName>
    </submittedName>
</protein>
<evidence type="ECO:0000313" key="1">
    <source>
        <dbReference type="EMBL" id="GBO35677.1"/>
    </source>
</evidence>
<name>A0A4Y2WV29_ARAVE</name>
<gene>
    <name evidence="1" type="ORF">AVEN_117655_1</name>
    <name evidence="2" type="ORF">AVEN_117889_1</name>
</gene>
<keyword evidence="3" id="KW-1185">Reference proteome</keyword>
<reference evidence="2 3" key="1">
    <citation type="journal article" date="2019" name="Sci. Rep.">
        <title>Orb-weaving spider Araneus ventricosus genome elucidates the spidroin gene catalogue.</title>
        <authorList>
            <person name="Kono N."/>
            <person name="Nakamura H."/>
            <person name="Ohtoshi R."/>
            <person name="Moran D.A.P."/>
            <person name="Shinohara A."/>
            <person name="Yoshida Y."/>
            <person name="Fujiwara M."/>
            <person name="Mori M."/>
            <person name="Tomita M."/>
            <person name="Arakawa K."/>
        </authorList>
    </citation>
    <scope>NUCLEOTIDE SEQUENCE [LARGE SCALE GENOMIC DNA]</scope>
</reference>
<accession>A0A4Y2WV29</accession>
<comment type="caution">
    <text evidence="2">The sequence shown here is derived from an EMBL/GenBank/DDBJ whole genome shotgun (WGS) entry which is preliminary data.</text>
</comment>
<dbReference type="EMBL" id="BGPR01065723">
    <property type="protein sequence ID" value="GBO40474.1"/>
    <property type="molecule type" value="Genomic_DNA"/>
</dbReference>
<sequence>MPSVSLHPLTESERTLSSTLNMALSLPTSIGCSSMTMIKCRCGATGTALQFATECALPVSCHMRKPASNFEILELLKLLSITSSAGSKFIGQ</sequence>
<dbReference type="Proteomes" id="UP000499080">
    <property type="component" value="Unassembled WGS sequence"/>
</dbReference>
<organism evidence="2 3">
    <name type="scientific">Araneus ventricosus</name>
    <name type="common">Orbweaver spider</name>
    <name type="synonym">Epeira ventricosa</name>
    <dbReference type="NCBI Taxonomy" id="182803"/>
    <lineage>
        <taxon>Eukaryota</taxon>
        <taxon>Metazoa</taxon>
        <taxon>Ecdysozoa</taxon>
        <taxon>Arthropoda</taxon>
        <taxon>Chelicerata</taxon>
        <taxon>Arachnida</taxon>
        <taxon>Araneae</taxon>
        <taxon>Araneomorphae</taxon>
        <taxon>Entelegynae</taxon>
        <taxon>Araneoidea</taxon>
        <taxon>Araneidae</taxon>
        <taxon>Araneus</taxon>
    </lineage>
</organism>
<evidence type="ECO:0000313" key="2">
    <source>
        <dbReference type="EMBL" id="GBO40474.1"/>
    </source>
</evidence>
<proteinExistence type="predicted"/>
<evidence type="ECO:0000313" key="3">
    <source>
        <dbReference type="Proteomes" id="UP000499080"/>
    </source>
</evidence>